<keyword evidence="1" id="KW-0808">Transferase</keyword>
<keyword evidence="2" id="KW-1185">Reference proteome</keyword>
<evidence type="ECO:0000313" key="2">
    <source>
        <dbReference type="Proteomes" id="UP001497680"/>
    </source>
</evidence>
<sequence>MSHGIYSRSSINYLPTITTSYAMDHSESSILSPTGSLVKQIASQRPQLQSTKSPSTFYRNIEEALDVRRATQSLFSIVQNNWQSNDAVDFCSNDYLSWNSTGLIRSRLLAELSRYPEFSVAAGGSRVMEGNYPYIEETELEIASCHGAEAGLIVSSAFEGNVMVWSALPRPGDVIIYDALVHASTHEGMERSLAIQRTEFRHNDIESFREALLSVQESQPLIKQRKRSILVAVESVYSMEGDVCPLAELVEVANEVSQGSGNIQFVMDETHSAGIIGPNGTGLVCELGLEAEIAVRVHTYSKAMGACGGIVLGSETIKCALINFARSSIYSASPPFPFVAAIRAGHRLLGTPEARKSQDSVQYLARTFFGSLTSHTLWPTAQKKNLLSVPLSDGWEERPFLTHIVTIWTRQKYIYWLYLHLLSHSFYVLPVKHPIVPAGESRLRITFHAENTADQVSSLVEHIFGWVEEILAIEEGRSDTKITRAAGEVYGWMRQEGLKGYGMV</sequence>
<gene>
    <name evidence="1" type="ORF">F4821DRAFT_251727</name>
</gene>
<reference evidence="1 2" key="1">
    <citation type="journal article" date="2022" name="New Phytol.">
        <title>Ecological generalism drives hyperdiversity of secondary metabolite gene clusters in xylarialean endophytes.</title>
        <authorList>
            <person name="Franco M.E.E."/>
            <person name="Wisecaver J.H."/>
            <person name="Arnold A.E."/>
            <person name="Ju Y.M."/>
            <person name="Slot J.C."/>
            <person name="Ahrendt S."/>
            <person name="Moore L.P."/>
            <person name="Eastman K.E."/>
            <person name="Scott K."/>
            <person name="Konkel Z."/>
            <person name="Mondo S.J."/>
            <person name="Kuo A."/>
            <person name="Hayes R.D."/>
            <person name="Haridas S."/>
            <person name="Andreopoulos B."/>
            <person name="Riley R."/>
            <person name="LaButti K."/>
            <person name="Pangilinan J."/>
            <person name="Lipzen A."/>
            <person name="Amirebrahimi M."/>
            <person name="Yan J."/>
            <person name="Adam C."/>
            <person name="Keymanesh K."/>
            <person name="Ng V."/>
            <person name="Louie K."/>
            <person name="Northen T."/>
            <person name="Drula E."/>
            <person name="Henrissat B."/>
            <person name="Hsieh H.M."/>
            <person name="Youens-Clark K."/>
            <person name="Lutzoni F."/>
            <person name="Miadlikowska J."/>
            <person name="Eastwood D.C."/>
            <person name="Hamelin R.C."/>
            <person name="Grigoriev I.V."/>
            <person name="U'Ren J.M."/>
        </authorList>
    </citation>
    <scope>NUCLEOTIDE SEQUENCE [LARGE SCALE GENOMIC DNA]</scope>
    <source>
        <strain evidence="1 2">ER1909</strain>
    </source>
</reference>
<organism evidence="1 2">
    <name type="scientific">Hypoxylon rubiginosum</name>
    <dbReference type="NCBI Taxonomy" id="110542"/>
    <lineage>
        <taxon>Eukaryota</taxon>
        <taxon>Fungi</taxon>
        <taxon>Dikarya</taxon>
        <taxon>Ascomycota</taxon>
        <taxon>Pezizomycotina</taxon>
        <taxon>Sordariomycetes</taxon>
        <taxon>Xylariomycetidae</taxon>
        <taxon>Xylariales</taxon>
        <taxon>Hypoxylaceae</taxon>
        <taxon>Hypoxylon</taxon>
    </lineage>
</organism>
<accession>A0ACC0CJ29</accession>
<dbReference type="Proteomes" id="UP001497680">
    <property type="component" value="Unassembled WGS sequence"/>
</dbReference>
<dbReference type="EMBL" id="MU394454">
    <property type="protein sequence ID" value="KAI6080330.1"/>
    <property type="molecule type" value="Genomic_DNA"/>
</dbReference>
<comment type="caution">
    <text evidence="1">The sequence shown here is derived from an EMBL/GenBank/DDBJ whole genome shotgun (WGS) entry which is preliminary data.</text>
</comment>
<evidence type="ECO:0000313" key="1">
    <source>
        <dbReference type="EMBL" id="KAI6080330.1"/>
    </source>
</evidence>
<protein>
    <submittedName>
        <fullName evidence="1">Aminotransferase</fullName>
    </submittedName>
</protein>
<name>A0ACC0CJ29_9PEZI</name>
<proteinExistence type="predicted"/>
<keyword evidence="1" id="KW-0032">Aminotransferase</keyword>